<reference evidence="1 2" key="1">
    <citation type="submission" date="2018-01" db="EMBL/GenBank/DDBJ databases">
        <title>Genomic Sequence of Chromobacterium MWU13-2610 from wild cranberry bogs within the Cape Cod National Seashore.</title>
        <authorList>
            <person name="O'Hara-Hanley K."/>
            <person name="Soby S."/>
            <person name="Harrison A."/>
        </authorList>
    </citation>
    <scope>NUCLEOTIDE SEQUENCE [LARGE SCALE GENOMIC DNA]</scope>
    <source>
        <strain evidence="1 2">MWU13-2610</strain>
    </source>
</reference>
<keyword evidence="2" id="KW-1185">Reference proteome</keyword>
<organism evidence="1 2">
    <name type="scientific">Chromobacterium sinusclupearum</name>
    <dbReference type="NCBI Taxonomy" id="2077146"/>
    <lineage>
        <taxon>Bacteria</taxon>
        <taxon>Pseudomonadati</taxon>
        <taxon>Pseudomonadota</taxon>
        <taxon>Betaproteobacteria</taxon>
        <taxon>Neisseriales</taxon>
        <taxon>Chromobacteriaceae</taxon>
        <taxon>Chromobacterium</taxon>
    </lineage>
</organism>
<dbReference type="EMBL" id="PPTF01000016">
    <property type="protein sequence ID" value="POA99825.1"/>
    <property type="molecule type" value="Genomic_DNA"/>
</dbReference>
<dbReference type="Proteomes" id="UP000236416">
    <property type="component" value="Unassembled WGS sequence"/>
</dbReference>
<sequence>MDYKEINPLWRLADPLTVQQAAALIAGFDPNVVRFNSNNAAWFENDSGYTDNSGIGWVQTAFAALVNAINAHKLPAIIRRNARMAGWDEWPEVGEQARQLGSDELIPSLSYEPVVIYCETPDWGKSTVAVSDLVAWLEAAGIRTGFFFPNTTDSPDYLDPKNPRYAPKLAAAVKAWKAVTDESGKHPKQALTTWLNEHAAEFGLTDSNGLPIKMSIEDCAKVANWKPAGGAPTTPGD</sequence>
<comment type="caution">
    <text evidence="1">The sequence shown here is derived from an EMBL/GenBank/DDBJ whole genome shotgun (WGS) entry which is preliminary data.</text>
</comment>
<protein>
    <submittedName>
        <fullName evidence="1">Uncharacterized protein</fullName>
    </submittedName>
</protein>
<dbReference type="RefSeq" id="WP_103317858.1">
    <property type="nucleotide sequence ID" value="NZ_PPTF01000016.1"/>
</dbReference>
<evidence type="ECO:0000313" key="2">
    <source>
        <dbReference type="Proteomes" id="UP000236416"/>
    </source>
</evidence>
<accession>A0A2K4MST0</accession>
<name>A0A2K4MST0_9NEIS</name>
<evidence type="ECO:0000313" key="1">
    <source>
        <dbReference type="EMBL" id="POA99825.1"/>
    </source>
</evidence>
<dbReference type="AlphaFoldDB" id="A0A2K4MST0"/>
<gene>
    <name evidence="1" type="ORF">C2134_04435</name>
</gene>
<proteinExistence type="predicted"/>